<dbReference type="InterPro" id="IPR036291">
    <property type="entry name" value="NAD(P)-bd_dom_sf"/>
</dbReference>
<dbReference type="InterPro" id="IPR001509">
    <property type="entry name" value="Epimerase_deHydtase"/>
</dbReference>
<reference evidence="2 3" key="1">
    <citation type="journal article" date="2019" name="Nat. Microbiol.">
        <title>Genomic variation and strain-specific functional adaptation in the human gut microbiome during early life.</title>
        <authorList>
            <person name="Vatanen T."/>
            <person name="Plichta D.R."/>
            <person name="Somani J."/>
            <person name="Munch P.C."/>
            <person name="Arthur T.D."/>
            <person name="Hall A.B."/>
            <person name="Rudolf S."/>
            <person name="Oakeley E.J."/>
            <person name="Ke X."/>
            <person name="Young R.A."/>
            <person name="Haiser H.J."/>
            <person name="Kolde R."/>
            <person name="Yassour M."/>
            <person name="Luopajarvi K."/>
            <person name="Siljander H."/>
            <person name="Virtanen S.M."/>
            <person name="Ilonen J."/>
            <person name="Uibo R."/>
            <person name="Tillmann V."/>
            <person name="Mokurov S."/>
            <person name="Dorshakova N."/>
            <person name="Porter J.A."/>
            <person name="McHardy A.C."/>
            <person name="Lahdesmaki H."/>
            <person name="Vlamakis H."/>
            <person name="Huttenhower C."/>
            <person name="Knip M."/>
            <person name="Xavier R.J."/>
        </authorList>
    </citation>
    <scope>NUCLEOTIDE SEQUENCE [LARGE SCALE GENOMIC DNA]</scope>
    <source>
        <strain evidence="2 3">RJX1047</strain>
    </source>
</reference>
<sequence length="293" mass="33883">MSKCAIIGSKGYIGKHLEYYLKQKKNDVVCYDVVESEDVNYHRCDLTDFESVRRIIDLKVDYIFMFAGLTGTYVGFDKANIFVNVNEMGLINLLNCIRESKYRPKIIFPSTRLIYKGADKALKEDDEKETKTIYAVNKIACENLLYAYRQNFDIPYTIFRICVPFGNMFSDDYSFGTIGFFIRQASNDRRITLYGDGSIKRTFTSMHDLCRQIVEVGMERVSDGEIYNIGGHTYSLRNAAEIIASYYKAEISFISWPERDLKMESGSTYFDSSKIERVMGKIVFESLEELLKQ</sequence>
<dbReference type="RefSeq" id="WP_007854069.1">
    <property type="nucleotide sequence ID" value="NZ_SLTU01000001.1"/>
</dbReference>
<evidence type="ECO:0000259" key="1">
    <source>
        <dbReference type="Pfam" id="PF01370"/>
    </source>
</evidence>
<comment type="caution">
    <text evidence="2">The sequence shown here is derived from an EMBL/GenBank/DDBJ whole genome shotgun (WGS) entry which is preliminary data.</text>
</comment>
<dbReference type="Proteomes" id="UP000294527">
    <property type="component" value="Unassembled WGS sequence"/>
</dbReference>
<dbReference type="CDD" id="cd08946">
    <property type="entry name" value="SDR_e"/>
    <property type="match status" value="1"/>
</dbReference>
<name>A0A4R4GEI1_9BACT</name>
<dbReference type="PANTHER" id="PTHR43245:SF13">
    <property type="entry name" value="UDP-D-APIOSE_UDP-D-XYLOSE SYNTHASE 2"/>
    <property type="match status" value="1"/>
</dbReference>
<dbReference type="PANTHER" id="PTHR43245">
    <property type="entry name" value="BIFUNCTIONAL POLYMYXIN RESISTANCE PROTEIN ARNA"/>
    <property type="match status" value="1"/>
</dbReference>
<dbReference type="InterPro" id="IPR050177">
    <property type="entry name" value="Lipid_A_modif_metabolic_enz"/>
</dbReference>
<evidence type="ECO:0000313" key="3">
    <source>
        <dbReference type="Proteomes" id="UP000294527"/>
    </source>
</evidence>
<dbReference type="Gene3D" id="3.40.50.720">
    <property type="entry name" value="NAD(P)-binding Rossmann-like Domain"/>
    <property type="match status" value="1"/>
</dbReference>
<evidence type="ECO:0000313" key="2">
    <source>
        <dbReference type="EMBL" id="TDA75008.1"/>
    </source>
</evidence>
<dbReference type="SUPFAM" id="SSF51735">
    <property type="entry name" value="NAD(P)-binding Rossmann-fold domains"/>
    <property type="match status" value="1"/>
</dbReference>
<proteinExistence type="predicted"/>
<organism evidence="2 3">
    <name type="scientific">Phocaeicola dorei</name>
    <dbReference type="NCBI Taxonomy" id="357276"/>
    <lineage>
        <taxon>Bacteria</taxon>
        <taxon>Pseudomonadati</taxon>
        <taxon>Bacteroidota</taxon>
        <taxon>Bacteroidia</taxon>
        <taxon>Bacteroidales</taxon>
        <taxon>Bacteroidaceae</taxon>
        <taxon>Phocaeicola</taxon>
    </lineage>
</organism>
<protein>
    <submittedName>
        <fullName evidence="2">NAD(P)-dependent oxidoreductase</fullName>
    </submittedName>
</protein>
<dbReference type="EMBL" id="SLTU01000001">
    <property type="protein sequence ID" value="TDA75008.1"/>
    <property type="molecule type" value="Genomic_DNA"/>
</dbReference>
<feature type="domain" description="NAD-dependent epimerase/dehydratase" evidence="1">
    <location>
        <begin position="6"/>
        <end position="230"/>
    </location>
</feature>
<accession>A0A4R4GEI1</accession>
<dbReference type="AlphaFoldDB" id="A0A4R4GEI1"/>
<gene>
    <name evidence="2" type="ORF">E1I98_00585</name>
</gene>
<dbReference type="Pfam" id="PF01370">
    <property type="entry name" value="Epimerase"/>
    <property type="match status" value="1"/>
</dbReference>